<dbReference type="EMBL" id="BAABJP010000031">
    <property type="protein sequence ID" value="GAA5165406.1"/>
    <property type="molecule type" value="Genomic_DNA"/>
</dbReference>
<dbReference type="Gene3D" id="1.10.3300.10">
    <property type="entry name" value="Jann2411-like domain"/>
    <property type="match status" value="1"/>
</dbReference>
<dbReference type="SUPFAM" id="SSF160904">
    <property type="entry name" value="Jann2411-like"/>
    <property type="match status" value="1"/>
</dbReference>
<dbReference type="InterPro" id="IPR021005">
    <property type="entry name" value="Znf_CGNR"/>
</dbReference>
<dbReference type="Pfam" id="PF11706">
    <property type="entry name" value="zf-CGNR"/>
    <property type="match status" value="1"/>
</dbReference>
<dbReference type="InterPro" id="IPR010852">
    <property type="entry name" value="ABATE"/>
</dbReference>
<feature type="domain" description="Zinc finger CGNR" evidence="1">
    <location>
        <begin position="138"/>
        <end position="181"/>
    </location>
</feature>
<dbReference type="InterPro" id="IPR023286">
    <property type="entry name" value="ABATE_dom_sf"/>
</dbReference>
<reference evidence="3" key="1">
    <citation type="journal article" date="2019" name="Int. J. Syst. Evol. Microbiol.">
        <title>The Global Catalogue of Microorganisms (GCM) 10K type strain sequencing project: providing services to taxonomists for standard genome sequencing and annotation.</title>
        <authorList>
            <consortium name="The Broad Institute Genomics Platform"/>
            <consortium name="The Broad Institute Genome Sequencing Center for Infectious Disease"/>
            <person name="Wu L."/>
            <person name="Ma J."/>
        </authorList>
    </citation>
    <scope>NUCLEOTIDE SEQUENCE [LARGE SCALE GENOMIC DNA]</scope>
    <source>
        <strain evidence="3">JCM 18303</strain>
    </source>
</reference>
<accession>A0ABP9QPX7</accession>
<evidence type="ECO:0000259" key="1">
    <source>
        <dbReference type="Pfam" id="PF11706"/>
    </source>
</evidence>
<evidence type="ECO:0000313" key="3">
    <source>
        <dbReference type="Proteomes" id="UP001428817"/>
    </source>
</evidence>
<protein>
    <submittedName>
        <fullName evidence="2">CGNR zinc finger domain-containing protein</fullName>
    </submittedName>
</protein>
<evidence type="ECO:0000313" key="2">
    <source>
        <dbReference type="EMBL" id="GAA5165406.1"/>
    </source>
</evidence>
<keyword evidence="3" id="KW-1185">Reference proteome</keyword>
<name>A0ABP9QPX7_9PSEU</name>
<organism evidence="2 3">
    <name type="scientific">Pseudonocardia eucalypti</name>
    <dbReference type="NCBI Taxonomy" id="648755"/>
    <lineage>
        <taxon>Bacteria</taxon>
        <taxon>Bacillati</taxon>
        <taxon>Actinomycetota</taxon>
        <taxon>Actinomycetes</taxon>
        <taxon>Pseudonocardiales</taxon>
        <taxon>Pseudonocardiaceae</taxon>
        <taxon>Pseudonocardia</taxon>
    </lineage>
</organism>
<dbReference type="Proteomes" id="UP001428817">
    <property type="component" value="Unassembled WGS sequence"/>
</dbReference>
<dbReference type="PANTHER" id="PTHR35525:SF3">
    <property type="entry name" value="BLL6575 PROTEIN"/>
    <property type="match status" value="1"/>
</dbReference>
<proteinExistence type="predicted"/>
<dbReference type="PANTHER" id="PTHR35525">
    <property type="entry name" value="BLL6575 PROTEIN"/>
    <property type="match status" value="1"/>
</dbReference>
<comment type="caution">
    <text evidence="2">The sequence shown here is derived from an EMBL/GenBank/DDBJ whole genome shotgun (WGS) entry which is preliminary data.</text>
</comment>
<sequence length="192" mass="20342">MKVMRYELGSGNVALDLAGTVSHRHAEDRHDRLPDPAALAAWTVRTGLVDQAPPADAAGLAATTELREAVYRLARATLEGRTGETGDRELVNRVAALPPVRIRLLGGGGLAREGDLTAVRATVAIAAIELLGGPDVARLKACGAHPCSRLYVDRSRRGDRRWCDMSGCGNRAKAAAYRRRKAAAETGRAVGA</sequence>
<gene>
    <name evidence="2" type="ORF">GCM10023321_55360</name>
</gene>
<dbReference type="Pfam" id="PF07336">
    <property type="entry name" value="ABATE"/>
    <property type="match status" value="1"/>
</dbReference>